<protein>
    <submittedName>
        <fullName evidence="1">Uncharacterized protein</fullName>
    </submittedName>
</protein>
<organism evidence="1 2">
    <name type="scientific">Zalaria obscura</name>
    <dbReference type="NCBI Taxonomy" id="2024903"/>
    <lineage>
        <taxon>Eukaryota</taxon>
        <taxon>Fungi</taxon>
        <taxon>Dikarya</taxon>
        <taxon>Ascomycota</taxon>
        <taxon>Pezizomycotina</taxon>
        <taxon>Dothideomycetes</taxon>
        <taxon>Dothideomycetidae</taxon>
        <taxon>Dothideales</taxon>
        <taxon>Zalariaceae</taxon>
        <taxon>Zalaria</taxon>
    </lineage>
</organism>
<evidence type="ECO:0000313" key="2">
    <source>
        <dbReference type="Proteomes" id="UP001320706"/>
    </source>
</evidence>
<comment type="caution">
    <text evidence="1">The sequence shown here is derived from an EMBL/GenBank/DDBJ whole genome shotgun (WGS) entry which is preliminary data.</text>
</comment>
<reference evidence="1" key="1">
    <citation type="submission" date="2024-02" db="EMBL/GenBank/DDBJ databases">
        <title>Metagenome Assembled Genome of Zalaria obscura JY119.</title>
        <authorList>
            <person name="Vighnesh L."/>
            <person name="Jagadeeshwari U."/>
            <person name="Venkata Ramana C."/>
            <person name="Sasikala C."/>
        </authorList>
    </citation>
    <scope>NUCLEOTIDE SEQUENCE</scope>
    <source>
        <strain evidence="1">JY119</strain>
    </source>
</reference>
<sequence length="493" mass="55762">MEFFVTAPTSLATDLTVLGETDPFSGYCMAQMTGDSGGNVSPASHYTNLVKRIVESGSTSTATARLIRDLATKALASQRLELENMPCYEFEHLIAEIGLQMPPEMPFSVHPAYLHLKYLGQVASGRFNPLGTVEDFPSRVVNPHDVTSCKVCEKHATNRCGGCAGAPDVTDDSVYCSVKCQKADWAKHRAECKVLQSRKAIYRAAEMLKYLFHLYQWRYYPTEIVKVESKNGVLYVFTDHRKMTEVAWPCKKIPEDIMDKISIADGEAVLSVQGSCGIVALMHIMTEMFLSDICSDVRECRLRVINAPRPTAVVDFYGRTRNKMLYDHALLRITSQSGEVFAFDITGGAAFGWTEPAIPWARFSHHRLAHSFETADFGTWHAEFFAQMPGDNFKQVQGIQRLQLTDTVRDWVKENNMSLKTLVKLPNVDFEQKRKAFYSFVGHGFRERIAKIEKLGWYKIVLHDGEPLTVELTLERDEKKMKAETLLRVRLES</sequence>
<name>A0ACC3SR70_9PEZI</name>
<keyword evidence="2" id="KW-1185">Reference proteome</keyword>
<accession>A0ACC3SR70</accession>
<proteinExistence type="predicted"/>
<gene>
    <name evidence="1" type="ORF">M8818_000318</name>
</gene>
<evidence type="ECO:0000313" key="1">
    <source>
        <dbReference type="EMBL" id="KAK8219903.1"/>
    </source>
</evidence>
<dbReference type="EMBL" id="JAMKPW020000002">
    <property type="protein sequence ID" value="KAK8219903.1"/>
    <property type="molecule type" value="Genomic_DNA"/>
</dbReference>
<dbReference type="Proteomes" id="UP001320706">
    <property type="component" value="Unassembled WGS sequence"/>
</dbReference>